<organism evidence="2 3">
    <name type="scientific">Steinernema carpocapsae</name>
    <name type="common">Entomopathogenic nematode</name>
    <dbReference type="NCBI Taxonomy" id="34508"/>
    <lineage>
        <taxon>Eukaryota</taxon>
        <taxon>Metazoa</taxon>
        <taxon>Ecdysozoa</taxon>
        <taxon>Nematoda</taxon>
        <taxon>Chromadorea</taxon>
        <taxon>Rhabditida</taxon>
        <taxon>Tylenchina</taxon>
        <taxon>Panagrolaimomorpha</taxon>
        <taxon>Strongyloidoidea</taxon>
        <taxon>Steinernematidae</taxon>
        <taxon>Steinernema</taxon>
    </lineage>
</organism>
<comment type="caution">
    <text evidence="2">The sequence shown here is derived from an EMBL/GenBank/DDBJ whole genome shotgun (WGS) entry which is preliminary data.</text>
</comment>
<feature type="transmembrane region" description="Helical" evidence="1">
    <location>
        <begin position="53"/>
        <end position="78"/>
    </location>
</feature>
<dbReference type="EMBL" id="AZBU02000012">
    <property type="protein sequence ID" value="TKR59686.1"/>
    <property type="molecule type" value="Genomic_DNA"/>
</dbReference>
<dbReference type="AlphaFoldDB" id="A0A4U5LUB3"/>
<keyword evidence="3" id="KW-1185">Reference proteome</keyword>
<gene>
    <name evidence="2" type="ORF">L596_029324</name>
</gene>
<dbReference type="SUPFAM" id="SSF81321">
    <property type="entry name" value="Family A G protein-coupled receptor-like"/>
    <property type="match status" value="1"/>
</dbReference>
<dbReference type="OrthoDB" id="10495393at2759"/>
<feature type="transmembrane region" description="Helical" evidence="1">
    <location>
        <begin position="181"/>
        <end position="207"/>
    </location>
</feature>
<feature type="transmembrane region" description="Helical" evidence="1">
    <location>
        <begin position="251"/>
        <end position="268"/>
    </location>
</feature>
<feature type="transmembrane region" description="Helical" evidence="1">
    <location>
        <begin position="227"/>
        <end position="245"/>
    </location>
</feature>
<keyword evidence="1" id="KW-0472">Membrane</keyword>
<dbReference type="Proteomes" id="UP000298663">
    <property type="component" value="Unassembled WGS sequence"/>
</dbReference>
<evidence type="ECO:0000313" key="2">
    <source>
        <dbReference type="EMBL" id="TKR59686.1"/>
    </source>
</evidence>
<evidence type="ECO:0000313" key="3">
    <source>
        <dbReference type="Proteomes" id="UP000298663"/>
    </source>
</evidence>
<name>A0A4U5LUB3_STECR</name>
<reference evidence="2 3" key="1">
    <citation type="journal article" date="2015" name="Genome Biol.">
        <title>Comparative genomics of Steinernema reveals deeply conserved gene regulatory networks.</title>
        <authorList>
            <person name="Dillman A.R."/>
            <person name="Macchietto M."/>
            <person name="Porter C.F."/>
            <person name="Rogers A."/>
            <person name="Williams B."/>
            <person name="Antoshechkin I."/>
            <person name="Lee M.M."/>
            <person name="Goodwin Z."/>
            <person name="Lu X."/>
            <person name="Lewis E.E."/>
            <person name="Goodrich-Blair H."/>
            <person name="Stock S.P."/>
            <person name="Adams B.J."/>
            <person name="Sternberg P.W."/>
            <person name="Mortazavi A."/>
        </authorList>
    </citation>
    <scope>NUCLEOTIDE SEQUENCE [LARGE SCALE GENOMIC DNA]</scope>
    <source>
        <strain evidence="2 3">ALL</strain>
    </source>
</reference>
<protein>
    <recommendedName>
        <fullName evidence="4">G-protein coupled receptors family 1 profile domain-containing protein</fullName>
    </recommendedName>
</protein>
<evidence type="ECO:0008006" key="4">
    <source>
        <dbReference type="Google" id="ProtNLM"/>
    </source>
</evidence>
<sequence>MDERMEVQLLERLRLSMSILKITVFPICLPIYFLLLCIFIVKPDFKNITAYKLIVSLGLMDCLYLLQSLISGVSTLFWPRFFDDFEAMENGVFHTLIRIVSCARNGHLLAVPLLSFTLALNRFTVMLGVKALVLGNRCYLAIIGLAWFIYIPLMLILHFSISNITFDFEIDGFIYDAPKYLQFVLGYGGAILESGGFCCTFGIVITILIQKRIYGANFKVSPLEIRLILQSLLICVPLSVIQISAWHGLSTLIPAINLAVYITFNPLARGHMKKALLGRSKTTVVHTISVKSSISRANVSKKY</sequence>
<keyword evidence="1" id="KW-0812">Transmembrane</keyword>
<feature type="transmembrane region" description="Helical" evidence="1">
    <location>
        <begin position="139"/>
        <end position="161"/>
    </location>
</feature>
<reference evidence="2 3" key="2">
    <citation type="journal article" date="2019" name="G3 (Bethesda)">
        <title>Hybrid Assembly of the Genome of the Entomopathogenic Nematode Steinernema carpocapsae Identifies the X-Chromosome.</title>
        <authorList>
            <person name="Serra L."/>
            <person name="Macchietto M."/>
            <person name="Macias-Munoz A."/>
            <person name="McGill C.J."/>
            <person name="Rodriguez I.M."/>
            <person name="Rodriguez B."/>
            <person name="Murad R."/>
            <person name="Mortazavi A."/>
        </authorList>
    </citation>
    <scope>NUCLEOTIDE SEQUENCE [LARGE SCALE GENOMIC DNA]</scope>
    <source>
        <strain evidence="2 3">ALL</strain>
    </source>
</reference>
<accession>A0A4U5LUB3</accession>
<evidence type="ECO:0000256" key="1">
    <source>
        <dbReference type="SAM" id="Phobius"/>
    </source>
</evidence>
<keyword evidence="1" id="KW-1133">Transmembrane helix</keyword>
<proteinExistence type="predicted"/>
<feature type="transmembrane region" description="Helical" evidence="1">
    <location>
        <begin position="20"/>
        <end position="41"/>
    </location>
</feature>